<protein>
    <submittedName>
        <fullName evidence="4">Metallo-beta-lactamase family protein</fullName>
    </submittedName>
</protein>
<feature type="domain" description="Metallo-beta-lactamase" evidence="2">
    <location>
        <begin position="13"/>
        <end position="244"/>
    </location>
</feature>
<dbReference type="InterPro" id="IPR036866">
    <property type="entry name" value="RibonucZ/Hydroxyglut_hydro"/>
</dbReference>
<dbReference type="Pfam" id="PF10996">
    <property type="entry name" value="Beta-Casp"/>
    <property type="match status" value="1"/>
</dbReference>
<dbReference type="CDD" id="cd16295">
    <property type="entry name" value="TTHA0252-CPSF-like_MBL-fold"/>
    <property type="match status" value="1"/>
</dbReference>
<keyword evidence="5" id="KW-1185">Reference proteome</keyword>
<dbReference type="Pfam" id="PF07521">
    <property type="entry name" value="RMMBL"/>
    <property type="match status" value="1"/>
</dbReference>
<evidence type="ECO:0000313" key="4">
    <source>
        <dbReference type="EMBL" id="MCS3920087.1"/>
    </source>
</evidence>
<dbReference type="RefSeq" id="WP_259097558.1">
    <property type="nucleotide sequence ID" value="NZ_CP130454.1"/>
</dbReference>
<proteinExistence type="predicted"/>
<dbReference type="Gene3D" id="3.60.15.10">
    <property type="entry name" value="Ribonuclease Z/Hydroxyacylglutathione hydrolase-like"/>
    <property type="match status" value="1"/>
</dbReference>
<evidence type="ECO:0000259" key="2">
    <source>
        <dbReference type="SMART" id="SM00849"/>
    </source>
</evidence>
<dbReference type="InterPro" id="IPR022712">
    <property type="entry name" value="Beta_Casp"/>
</dbReference>
<reference evidence="4 5" key="1">
    <citation type="submission" date="2022-08" db="EMBL/GenBank/DDBJ databases">
        <title>Bacterial and archaeal communities from various locations to study Microbial Dark Matter (Phase II).</title>
        <authorList>
            <person name="Stepanauskas R."/>
        </authorList>
    </citation>
    <scope>NUCLEOTIDE SEQUENCE [LARGE SCALE GENOMIC DNA]</scope>
    <source>
        <strain evidence="4 5">PD1</strain>
    </source>
</reference>
<dbReference type="EMBL" id="JANUCP010000004">
    <property type="protein sequence ID" value="MCS3920087.1"/>
    <property type="molecule type" value="Genomic_DNA"/>
</dbReference>
<comment type="caution">
    <text evidence="4">The sequence shown here is derived from an EMBL/GenBank/DDBJ whole genome shotgun (WGS) entry which is preliminary data.</text>
</comment>
<dbReference type="InterPro" id="IPR001279">
    <property type="entry name" value="Metallo-B-lactamas"/>
</dbReference>
<sequence length="466" mass="51998">MLLKFCGAAGEVTGSCYLVRFGDVTVLLDCGIFQGGEERHTRNREPFPFDPQSIEAVLLSHAHLDHCGRLPLLVKAGFKGKIFATEATCDLAKIILLDAAKLQEEDAAWKIKRLKKKGEDWSWVSPLFTTSDAERVFEHFEPVPYGEWVDLSPTVRFRLRDAGHLLGSGMVELRWQSNGKERTLLFTGDLGQSGMPILRDPEKVEQAELLLMESTYGNREHETTFNECVEQLRQIITETVSKGGRVLIPSFAVGRTQELLYTLNDLVESGQLPIVPVFVDSPMAREVLRVYQRHRELYDEEASRKLRSGDEPFTFPGLTIVATVEESKTLNELREPCIIIAGSGMCTGGRIKHHLYHGIGNPNNAIVFVGFQAKGTLGRQLVEGVSPVRIFGEMHEVKARVFLLDGFSAHADRKHLLQWASNFIALPTQTFLVHGEQEAANSLAEALQGMGWNATVPQLGQEFAME</sequence>
<accession>A0ABT2EQ96</accession>
<feature type="domain" description="Beta-Casp" evidence="3">
    <location>
        <begin position="256"/>
        <end position="381"/>
    </location>
</feature>
<dbReference type="Gene3D" id="3.40.50.10890">
    <property type="match status" value="1"/>
</dbReference>
<dbReference type="InterPro" id="IPR011108">
    <property type="entry name" value="RMMBL"/>
</dbReference>
<evidence type="ECO:0000256" key="1">
    <source>
        <dbReference type="ARBA" id="ARBA00022801"/>
    </source>
</evidence>
<dbReference type="SUPFAM" id="SSF56281">
    <property type="entry name" value="Metallo-hydrolase/oxidoreductase"/>
    <property type="match status" value="1"/>
</dbReference>
<gene>
    <name evidence="4" type="ORF">M2350_002504</name>
</gene>
<name>A0ABT2EQ96_9BACT</name>
<dbReference type="SMART" id="SM00849">
    <property type="entry name" value="Lactamase_B"/>
    <property type="match status" value="1"/>
</dbReference>
<dbReference type="PANTHER" id="PTHR11203:SF37">
    <property type="entry name" value="INTEGRATOR COMPLEX SUBUNIT 11"/>
    <property type="match status" value="1"/>
</dbReference>
<dbReference type="Proteomes" id="UP001204798">
    <property type="component" value="Unassembled WGS sequence"/>
</dbReference>
<dbReference type="PANTHER" id="PTHR11203">
    <property type="entry name" value="CLEAVAGE AND POLYADENYLATION SPECIFICITY FACTOR FAMILY MEMBER"/>
    <property type="match status" value="1"/>
</dbReference>
<evidence type="ECO:0000313" key="5">
    <source>
        <dbReference type="Proteomes" id="UP001204798"/>
    </source>
</evidence>
<dbReference type="SMART" id="SM01027">
    <property type="entry name" value="Beta-Casp"/>
    <property type="match status" value="1"/>
</dbReference>
<dbReference type="Pfam" id="PF00753">
    <property type="entry name" value="Lactamase_B"/>
    <property type="match status" value="1"/>
</dbReference>
<dbReference type="InterPro" id="IPR050698">
    <property type="entry name" value="MBL"/>
</dbReference>
<organism evidence="4 5">
    <name type="scientific">Candidatus Fervidibacter sacchari</name>
    <dbReference type="NCBI Taxonomy" id="1448929"/>
    <lineage>
        <taxon>Bacteria</taxon>
        <taxon>Candidatus Fervidibacterota</taxon>
        <taxon>Candidatus Fervidibacter</taxon>
    </lineage>
</organism>
<evidence type="ECO:0000259" key="3">
    <source>
        <dbReference type="SMART" id="SM01027"/>
    </source>
</evidence>
<keyword evidence="1" id="KW-0378">Hydrolase</keyword>